<feature type="region of interest" description="Disordered" evidence="2">
    <location>
        <begin position="1"/>
        <end position="34"/>
    </location>
</feature>
<name>A0A1J6IUU8_NICAT</name>
<organism evidence="3 4">
    <name type="scientific">Nicotiana attenuata</name>
    <name type="common">Coyote tobacco</name>
    <dbReference type="NCBI Taxonomy" id="49451"/>
    <lineage>
        <taxon>Eukaryota</taxon>
        <taxon>Viridiplantae</taxon>
        <taxon>Streptophyta</taxon>
        <taxon>Embryophyta</taxon>
        <taxon>Tracheophyta</taxon>
        <taxon>Spermatophyta</taxon>
        <taxon>Magnoliopsida</taxon>
        <taxon>eudicotyledons</taxon>
        <taxon>Gunneridae</taxon>
        <taxon>Pentapetalae</taxon>
        <taxon>asterids</taxon>
        <taxon>lamiids</taxon>
        <taxon>Solanales</taxon>
        <taxon>Solanaceae</taxon>
        <taxon>Nicotianoideae</taxon>
        <taxon>Nicotianeae</taxon>
        <taxon>Nicotiana</taxon>
    </lineage>
</organism>
<keyword evidence="1" id="KW-0175">Coiled coil</keyword>
<proteinExistence type="predicted"/>
<gene>
    <name evidence="3" type="ORF">A4A49_43950</name>
</gene>
<protein>
    <submittedName>
        <fullName evidence="3">Uncharacterized protein</fullName>
    </submittedName>
</protein>
<feature type="non-terminal residue" evidence="3">
    <location>
        <position position="1"/>
    </location>
</feature>
<reference evidence="3" key="1">
    <citation type="submission" date="2016-11" db="EMBL/GenBank/DDBJ databases">
        <title>The genome of Nicotiana attenuata.</title>
        <authorList>
            <person name="Xu S."/>
            <person name="Brockmoeller T."/>
            <person name="Gaquerel E."/>
            <person name="Navarro A."/>
            <person name="Kuhl H."/>
            <person name="Gase K."/>
            <person name="Ling Z."/>
            <person name="Zhou W."/>
            <person name="Kreitzer C."/>
            <person name="Stanke M."/>
            <person name="Tang H."/>
            <person name="Lyons E."/>
            <person name="Pandey P."/>
            <person name="Pandey S.P."/>
            <person name="Timmermann B."/>
            <person name="Baldwin I.T."/>
        </authorList>
    </citation>
    <scope>NUCLEOTIDE SEQUENCE [LARGE SCALE GENOMIC DNA]</scope>
    <source>
        <strain evidence="3">UT</strain>
    </source>
</reference>
<feature type="region of interest" description="Disordered" evidence="2">
    <location>
        <begin position="191"/>
        <end position="241"/>
    </location>
</feature>
<accession>A0A1J6IUU8</accession>
<dbReference type="AlphaFoldDB" id="A0A1J6IUU8"/>
<evidence type="ECO:0000256" key="1">
    <source>
        <dbReference type="SAM" id="Coils"/>
    </source>
</evidence>
<dbReference type="Gramene" id="OIT08981">
    <property type="protein sequence ID" value="OIT08981"/>
    <property type="gene ID" value="A4A49_43950"/>
</dbReference>
<comment type="caution">
    <text evidence="3">The sequence shown here is derived from an EMBL/GenBank/DDBJ whole genome shotgun (WGS) entry which is preliminary data.</text>
</comment>
<feature type="region of interest" description="Disordered" evidence="2">
    <location>
        <begin position="87"/>
        <end position="111"/>
    </location>
</feature>
<keyword evidence="4" id="KW-1185">Reference proteome</keyword>
<feature type="compositionally biased region" description="Basic and acidic residues" evidence="2">
    <location>
        <begin position="195"/>
        <end position="207"/>
    </location>
</feature>
<dbReference type="Proteomes" id="UP000187609">
    <property type="component" value="Unassembled WGS sequence"/>
</dbReference>
<dbReference type="SMR" id="A0A1J6IUU8"/>
<evidence type="ECO:0000256" key="2">
    <source>
        <dbReference type="SAM" id="MobiDB-lite"/>
    </source>
</evidence>
<feature type="compositionally biased region" description="Basic and acidic residues" evidence="2">
    <location>
        <begin position="89"/>
        <end position="101"/>
    </location>
</feature>
<evidence type="ECO:0000313" key="4">
    <source>
        <dbReference type="Proteomes" id="UP000187609"/>
    </source>
</evidence>
<evidence type="ECO:0000313" key="3">
    <source>
        <dbReference type="EMBL" id="OIT08981.1"/>
    </source>
</evidence>
<sequence>GKLPIDDSDDFVMPPPKQIKESVPPKKAPKKVPGVQLVDYDRELQKLKADVKQLHKQLNSFMEYVSDKFKDVFELINSKLGASKVKCGAHPEEDTSGRQDNNDFVSNMEFGGNEDVEMDGCKVGGSEGKDVPHSQRDTSEYHRNIMLGAADQLGVNTMEGPSGVKVDMFVAKVTFTPDVAHAGGIGEIADAAAGETKEESEKQKVPESRTGAVCATASVDAAAGETEEESEKQKVPESRTGAVCATASVDEAAGEMVL</sequence>
<dbReference type="EMBL" id="MJEQ01022984">
    <property type="protein sequence ID" value="OIT08981.1"/>
    <property type="molecule type" value="Genomic_DNA"/>
</dbReference>
<feature type="compositionally biased region" description="Acidic residues" evidence="2">
    <location>
        <begin position="1"/>
        <end position="10"/>
    </location>
</feature>
<feature type="compositionally biased region" description="Low complexity" evidence="2">
    <location>
        <begin position="212"/>
        <end position="223"/>
    </location>
</feature>
<feature type="coiled-coil region" evidence="1">
    <location>
        <begin position="37"/>
        <end position="64"/>
    </location>
</feature>